<dbReference type="SMART" id="SM00892">
    <property type="entry name" value="Endonuclease_NS"/>
    <property type="match status" value="1"/>
</dbReference>
<evidence type="ECO:0000256" key="8">
    <source>
        <dbReference type="RuleBase" id="RU366055"/>
    </source>
</evidence>
<dbReference type="InterPro" id="IPR040255">
    <property type="entry name" value="Non-specific_endonuclease"/>
</dbReference>
<evidence type="ECO:0000256" key="1">
    <source>
        <dbReference type="ARBA" id="ARBA00001946"/>
    </source>
</evidence>
<dbReference type="InterPro" id="IPR018524">
    <property type="entry name" value="DNA/RNA_endonuclease_AS"/>
</dbReference>
<comment type="cofactor">
    <cofactor evidence="1 8">
        <name>Mg(2+)</name>
        <dbReference type="ChEBI" id="CHEBI:18420"/>
    </cofactor>
</comment>
<dbReference type="GO" id="GO:0004519">
    <property type="term" value="F:endonuclease activity"/>
    <property type="evidence" value="ECO:0007669"/>
    <property type="project" value="UniProtKB-KW"/>
</dbReference>
<comment type="similarity">
    <text evidence="2 8">Belongs to the DNA/RNA non-specific endonuclease family.</text>
</comment>
<dbReference type="PANTHER" id="PTHR13966:SF5">
    <property type="entry name" value="ENDONUCLEASE G, MITOCHONDRIAL"/>
    <property type="match status" value="1"/>
</dbReference>
<dbReference type="InterPro" id="IPR044929">
    <property type="entry name" value="DNA/RNA_non-sp_Endonuclease_sf"/>
</dbReference>
<evidence type="ECO:0000313" key="14">
    <source>
        <dbReference type="Proteomes" id="UP000606008"/>
    </source>
</evidence>
<dbReference type="PROSITE" id="PS01070">
    <property type="entry name" value="NUCLEASE_NON_SPEC"/>
    <property type="match status" value="1"/>
</dbReference>
<evidence type="ECO:0000256" key="9">
    <source>
        <dbReference type="SAM" id="MobiDB-lite"/>
    </source>
</evidence>
<gene>
    <name evidence="13" type="ORF">F7231_22670</name>
</gene>
<keyword evidence="10" id="KW-0812">Transmembrane</keyword>
<evidence type="ECO:0000256" key="7">
    <source>
        <dbReference type="ARBA" id="ARBA00022842"/>
    </source>
</evidence>
<accession>A0ABX0QQZ6</accession>
<evidence type="ECO:0000256" key="6">
    <source>
        <dbReference type="ARBA" id="ARBA00022801"/>
    </source>
</evidence>
<dbReference type="EMBL" id="WAEL01000009">
    <property type="protein sequence ID" value="NID12993.1"/>
    <property type="molecule type" value="Genomic_DNA"/>
</dbReference>
<dbReference type="PANTHER" id="PTHR13966">
    <property type="entry name" value="ENDONUCLEASE RELATED"/>
    <property type="match status" value="1"/>
</dbReference>
<reference evidence="13" key="1">
    <citation type="submission" date="2024-05" db="EMBL/GenBank/DDBJ databases">
        <authorList>
            <person name="Jung D.-H."/>
        </authorList>
    </citation>
    <scope>NUCLEOTIDE SEQUENCE</scope>
    <source>
        <strain evidence="13">JA-25</strain>
    </source>
</reference>
<evidence type="ECO:0000256" key="3">
    <source>
        <dbReference type="ARBA" id="ARBA00022722"/>
    </source>
</evidence>
<keyword evidence="10" id="KW-0472">Membrane</keyword>
<keyword evidence="6 8" id="KW-0378">Hydrolase</keyword>
<feature type="compositionally biased region" description="Basic and acidic residues" evidence="9">
    <location>
        <begin position="84"/>
        <end position="94"/>
    </location>
</feature>
<dbReference type="SMART" id="SM00477">
    <property type="entry name" value="NUC"/>
    <property type="match status" value="1"/>
</dbReference>
<feature type="compositionally biased region" description="Polar residues" evidence="9">
    <location>
        <begin position="95"/>
        <end position="110"/>
    </location>
</feature>
<organism evidence="13 14">
    <name type="scientific">Fibrivirga algicola</name>
    <dbReference type="NCBI Taxonomy" id="2950420"/>
    <lineage>
        <taxon>Bacteria</taxon>
        <taxon>Pseudomonadati</taxon>
        <taxon>Bacteroidota</taxon>
        <taxon>Cytophagia</taxon>
        <taxon>Cytophagales</taxon>
        <taxon>Spirosomataceae</taxon>
        <taxon>Fibrivirga</taxon>
    </lineage>
</organism>
<evidence type="ECO:0000259" key="12">
    <source>
        <dbReference type="SMART" id="SM00892"/>
    </source>
</evidence>
<feature type="domain" description="ENPP1-3/EXOG-like endonuclease/phosphodiesterase" evidence="11">
    <location>
        <begin position="148"/>
        <end position="345"/>
    </location>
</feature>
<keyword evidence="7" id="KW-0460">Magnesium</keyword>
<feature type="domain" description="DNA/RNA non-specific endonuclease/pyrophosphatase/phosphodiesterase" evidence="12">
    <location>
        <begin position="147"/>
        <end position="345"/>
    </location>
</feature>
<dbReference type="InterPro" id="IPR001604">
    <property type="entry name" value="Endo_G_ENPP1-like_dom"/>
</dbReference>
<evidence type="ECO:0000256" key="5">
    <source>
        <dbReference type="ARBA" id="ARBA00022759"/>
    </source>
</evidence>
<evidence type="ECO:0000256" key="4">
    <source>
        <dbReference type="ARBA" id="ARBA00022723"/>
    </source>
</evidence>
<evidence type="ECO:0000256" key="10">
    <source>
        <dbReference type="SAM" id="Phobius"/>
    </source>
</evidence>
<feature type="compositionally biased region" description="Low complexity" evidence="9">
    <location>
        <begin position="111"/>
        <end position="122"/>
    </location>
</feature>
<evidence type="ECO:0000259" key="11">
    <source>
        <dbReference type="SMART" id="SM00477"/>
    </source>
</evidence>
<keyword evidence="10" id="KW-1133">Transmembrane helix</keyword>
<feature type="region of interest" description="Disordered" evidence="9">
    <location>
        <begin position="63"/>
        <end position="122"/>
    </location>
</feature>
<evidence type="ECO:0000256" key="2">
    <source>
        <dbReference type="ARBA" id="ARBA00010052"/>
    </source>
</evidence>
<keyword evidence="3 8" id="KW-0540">Nuclease</keyword>
<keyword evidence="5 8" id="KW-0255">Endonuclease</keyword>
<dbReference type="RefSeq" id="WP_166693656.1">
    <property type="nucleotide sequence ID" value="NZ_WAEL01000009.1"/>
</dbReference>
<protein>
    <recommendedName>
        <fullName evidence="8">Endonuclease</fullName>
        <ecNumber evidence="8">3.1.30.-</ecNumber>
    </recommendedName>
</protein>
<comment type="caution">
    <text evidence="13">The sequence shown here is derived from an EMBL/GenBank/DDBJ whole genome shotgun (WGS) entry which is preliminary data.</text>
</comment>
<dbReference type="CDD" id="cd00091">
    <property type="entry name" value="NUC"/>
    <property type="match status" value="1"/>
</dbReference>
<dbReference type="Pfam" id="PF01223">
    <property type="entry name" value="Endonuclease_NS"/>
    <property type="match status" value="1"/>
</dbReference>
<dbReference type="Proteomes" id="UP000606008">
    <property type="component" value="Unassembled WGS sequence"/>
</dbReference>
<proteinExistence type="inferred from homology"/>
<feature type="transmembrane region" description="Helical" evidence="10">
    <location>
        <begin position="20"/>
        <end position="40"/>
    </location>
</feature>
<dbReference type="InterPro" id="IPR020821">
    <property type="entry name" value="ENPP1-3/EXOG-like_nuc-like"/>
</dbReference>
<dbReference type="Gene3D" id="3.40.570.10">
    <property type="entry name" value="Extracellular Endonuclease, subunit A"/>
    <property type="match status" value="1"/>
</dbReference>
<name>A0ABX0QQZ6_9BACT</name>
<dbReference type="InterPro" id="IPR044925">
    <property type="entry name" value="His-Me_finger_sf"/>
</dbReference>
<dbReference type="SUPFAM" id="SSF54060">
    <property type="entry name" value="His-Me finger endonucleases"/>
    <property type="match status" value="1"/>
</dbReference>
<keyword evidence="4 8" id="KW-0479">Metal-binding</keyword>
<dbReference type="EC" id="3.1.30.-" evidence="8"/>
<sequence length="365" mass="41338">MFLKPKFRTAKRYSRRGFRLRGNTLMLLFGFFMVGLFLHYKGRTEPVVAFWNDVRSLLGIGRSTRERTGTNPYKAPEPPGNEASDERPSTRQTDESVASDDNSTSADNEASTTTRSSEQRTSGKLFDFEKQVDFILPSGRTQAELVRHDGYTLRYDADLKNPVWVAYPLLAYEITGDAERDNERFMPDPAVDGGTALPTDYTKSGYDRGHLAPAGDFKFSQQLTKQSFFMSNISPQTPQFNRGIWKSLEEQVRSWALRDGGLYVVTGPVLRSGLPTIGRTNEVAIPDSFFKVILYCRKGGSPEIRIIGFLLQNEPSNESLKAFVVPVDAIEKATGLDFFDKIPDELERRLESQSRSQMVNQWFDY</sequence>
<keyword evidence="14" id="KW-1185">Reference proteome</keyword>
<evidence type="ECO:0000313" key="13">
    <source>
        <dbReference type="EMBL" id="NID12993.1"/>
    </source>
</evidence>